<evidence type="ECO:0000256" key="1">
    <source>
        <dbReference type="SAM" id="MobiDB-lite"/>
    </source>
</evidence>
<sequence>MAGGGYGAAGARPREAGDHGRGGGQVACGVRSWLRLAQRRSMSR</sequence>
<evidence type="ECO:0000313" key="2">
    <source>
        <dbReference type="EMBL" id="JAD71138.1"/>
    </source>
</evidence>
<feature type="region of interest" description="Disordered" evidence="1">
    <location>
        <begin position="1"/>
        <end position="26"/>
    </location>
</feature>
<dbReference type="AlphaFoldDB" id="A0A0A9C9M9"/>
<organism evidence="2">
    <name type="scientific">Arundo donax</name>
    <name type="common">Giant reed</name>
    <name type="synonym">Donax arundinaceus</name>
    <dbReference type="NCBI Taxonomy" id="35708"/>
    <lineage>
        <taxon>Eukaryota</taxon>
        <taxon>Viridiplantae</taxon>
        <taxon>Streptophyta</taxon>
        <taxon>Embryophyta</taxon>
        <taxon>Tracheophyta</taxon>
        <taxon>Spermatophyta</taxon>
        <taxon>Magnoliopsida</taxon>
        <taxon>Liliopsida</taxon>
        <taxon>Poales</taxon>
        <taxon>Poaceae</taxon>
        <taxon>PACMAD clade</taxon>
        <taxon>Arundinoideae</taxon>
        <taxon>Arundineae</taxon>
        <taxon>Arundo</taxon>
    </lineage>
</organism>
<reference evidence="2" key="2">
    <citation type="journal article" date="2015" name="Data Brief">
        <title>Shoot transcriptome of the giant reed, Arundo donax.</title>
        <authorList>
            <person name="Barrero R.A."/>
            <person name="Guerrero F.D."/>
            <person name="Moolhuijzen P."/>
            <person name="Goolsby J.A."/>
            <person name="Tidwell J."/>
            <person name="Bellgard S.E."/>
            <person name="Bellgard M.I."/>
        </authorList>
    </citation>
    <scope>NUCLEOTIDE SEQUENCE</scope>
    <source>
        <tissue evidence="2">Shoot tissue taken approximately 20 cm above the soil surface</tissue>
    </source>
</reference>
<dbReference type="EMBL" id="GBRH01226757">
    <property type="protein sequence ID" value="JAD71138.1"/>
    <property type="molecule type" value="Transcribed_RNA"/>
</dbReference>
<reference evidence="2" key="1">
    <citation type="submission" date="2014-09" db="EMBL/GenBank/DDBJ databases">
        <authorList>
            <person name="Magalhaes I.L.F."/>
            <person name="Oliveira U."/>
            <person name="Santos F.R."/>
            <person name="Vidigal T.H.D.A."/>
            <person name="Brescovit A.D."/>
            <person name="Santos A.J."/>
        </authorList>
    </citation>
    <scope>NUCLEOTIDE SEQUENCE</scope>
    <source>
        <tissue evidence="2">Shoot tissue taken approximately 20 cm above the soil surface</tissue>
    </source>
</reference>
<proteinExistence type="predicted"/>
<name>A0A0A9C9M9_ARUDO</name>
<accession>A0A0A9C9M9</accession>
<feature type="compositionally biased region" description="Basic and acidic residues" evidence="1">
    <location>
        <begin position="12"/>
        <end position="21"/>
    </location>
</feature>
<protein>
    <submittedName>
        <fullName evidence="2">Uncharacterized protein</fullName>
    </submittedName>
</protein>